<keyword evidence="3" id="KW-1185">Reference proteome</keyword>
<accession>A0A9D4PSW4</accession>
<dbReference type="AlphaFoldDB" id="A0A9D4PSW4"/>
<evidence type="ECO:0000313" key="2">
    <source>
        <dbReference type="EMBL" id="KAH7952487.1"/>
    </source>
</evidence>
<evidence type="ECO:0000313" key="3">
    <source>
        <dbReference type="Proteomes" id="UP000821837"/>
    </source>
</evidence>
<reference evidence="2" key="2">
    <citation type="submission" date="2021-09" db="EMBL/GenBank/DDBJ databases">
        <authorList>
            <person name="Jia N."/>
            <person name="Wang J."/>
            <person name="Shi W."/>
            <person name="Du L."/>
            <person name="Sun Y."/>
            <person name="Zhan W."/>
            <person name="Jiang J."/>
            <person name="Wang Q."/>
            <person name="Zhang B."/>
            <person name="Ji P."/>
            <person name="Sakyi L.B."/>
            <person name="Cui X."/>
            <person name="Yuan T."/>
            <person name="Jiang B."/>
            <person name="Yang W."/>
            <person name="Lam T.T.-Y."/>
            <person name="Chang Q."/>
            <person name="Ding S."/>
            <person name="Wang X."/>
            <person name="Zhu J."/>
            <person name="Ruan X."/>
            <person name="Zhao L."/>
            <person name="Wei J."/>
            <person name="Que T."/>
            <person name="Du C."/>
            <person name="Cheng J."/>
            <person name="Dai P."/>
            <person name="Han X."/>
            <person name="Huang E."/>
            <person name="Gao Y."/>
            <person name="Liu J."/>
            <person name="Shao H."/>
            <person name="Ye R."/>
            <person name="Li L."/>
            <person name="Wei W."/>
            <person name="Wang X."/>
            <person name="Wang C."/>
            <person name="Huo Q."/>
            <person name="Li W."/>
            <person name="Guo W."/>
            <person name="Chen H."/>
            <person name="Chen S."/>
            <person name="Zhou L."/>
            <person name="Zhou L."/>
            <person name="Ni X."/>
            <person name="Tian J."/>
            <person name="Zhou Y."/>
            <person name="Sheng Y."/>
            <person name="Liu T."/>
            <person name="Pan Y."/>
            <person name="Xia L."/>
            <person name="Li J."/>
            <person name="Zhao F."/>
            <person name="Cao W."/>
        </authorList>
    </citation>
    <scope>NUCLEOTIDE SEQUENCE</scope>
    <source>
        <strain evidence="2">Rsan-2018</strain>
        <tissue evidence="2">Larvae</tissue>
    </source>
</reference>
<dbReference type="EMBL" id="JABSTV010001251">
    <property type="protein sequence ID" value="KAH7952487.1"/>
    <property type="molecule type" value="Genomic_DNA"/>
</dbReference>
<sequence length="95" mass="10864">MLGCSLEETQPVSDSRSRCNAARTQAKRLPFRLEKRGRLKQVQRNSADQRDLDALQKGWVFEEQESSDLATAMHNSLVGKVPISTALRRRTRHLM</sequence>
<proteinExistence type="predicted"/>
<name>A0A9D4PSW4_RHISA</name>
<organism evidence="2 3">
    <name type="scientific">Rhipicephalus sanguineus</name>
    <name type="common">Brown dog tick</name>
    <name type="synonym">Ixodes sanguineus</name>
    <dbReference type="NCBI Taxonomy" id="34632"/>
    <lineage>
        <taxon>Eukaryota</taxon>
        <taxon>Metazoa</taxon>
        <taxon>Ecdysozoa</taxon>
        <taxon>Arthropoda</taxon>
        <taxon>Chelicerata</taxon>
        <taxon>Arachnida</taxon>
        <taxon>Acari</taxon>
        <taxon>Parasitiformes</taxon>
        <taxon>Ixodida</taxon>
        <taxon>Ixodoidea</taxon>
        <taxon>Ixodidae</taxon>
        <taxon>Rhipicephalinae</taxon>
        <taxon>Rhipicephalus</taxon>
        <taxon>Rhipicephalus</taxon>
    </lineage>
</organism>
<comment type="caution">
    <text evidence="2">The sequence shown here is derived from an EMBL/GenBank/DDBJ whole genome shotgun (WGS) entry which is preliminary data.</text>
</comment>
<protein>
    <submittedName>
        <fullName evidence="2">Uncharacterized protein</fullName>
    </submittedName>
</protein>
<dbReference type="Proteomes" id="UP000821837">
    <property type="component" value="Chromosome 5"/>
</dbReference>
<reference evidence="2" key="1">
    <citation type="journal article" date="2020" name="Cell">
        <title>Large-Scale Comparative Analyses of Tick Genomes Elucidate Their Genetic Diversity and Vector Capacities.</title>
        <authorList>
            <consortium name="Tick Genome and Microbiome Consortium (TIGMIC)"/>
            <person name="Jia N."/>
            <person name="Wang J."/>
            <person name="Shi W."/>
            <person name="Du L."/>
            <person name="Sun Y."/>
            <person name="Zhan W."/>
            <person name="Jiang J.F."/>
            <person name="Wang Q."/>
            <person name="Zhang B."/>
            <person name="Ji P."/>
            <person name="Bell-Sakyi L."/>
            <person name="Cui X.M."/>
            <person name="Yuan T.T."/>
            <person name="Jiang B.G."/>
            <person name="Yang W.F."/>
            <person name="Lam T.T."/>
            <person name="Chang Q.C."/>
            <person name="Ding S.J."/>
            <person name="Wang X.J."/>
            <person name="Zhu J.G."/>
            <person name="Ruan X.D."/>
            <person name="Zhao L."/>
            <person name="Wei J.T."/>
            <person name="Ye R.Z."/>
            <person name="Que T.C."/>
            <person name="Du C.H."/>
            <person name="Zhou Y.H."/>
            <person name="Cheng J.X."/>
            <person name="Dai P.F."/>
            <person name="Guo W.B."/>
            <person name="Han X.H."/>
            <person name="Huang E.J."/>
            <person name="Li L.F."/>
            <person name="Wei W."/>
            <person name="Gao Y.C."/>
            <person name="Liu J.Z."/>
            <person name="Shao H.Z."/>
            <person name="Wang X."/>
            <person name="Wang C.C."/>
            <person name="Yang T.C."/>
            <person name="Huo Q.B."/>
            <person name="Li W."/>
            <person name="Chen H.Y."/>
            <person name="Chen S.E."/>
            <person name="Zhou L.G."/>
            <person name="Ni X.B."/>
            <person name="Tian J.H."/>
            <person name="Sheng Y."/>
            <person name="Liu T."/>
            <person name="Pan Y.S."/>
            <person name="Xia L.Y."/>
            <person name="Li J."/>
            <person name="Zhao F."/>
            <person name="Cao W.C."/>
        </authorList>
    </citation>
    <scope>NUCLEOTIDE SEQUENCE</scope>
    <source>
        <strain evidence="2">Rsan-2018</strain>
    </source>
</reference>
<gene>
    <name evidence="2" type="ORF">HPB52_023813</name>
</gene>
<feature type="region of interest" description="Disordered" evidence="1">
    <location>
        <begin position="1"/>
        <end position="23"/>
    </location>
</feature>
<evidence type="ECO:0000256" key="1">
    <source>
        <dbReference type="SAM" id="MobiDB-lite"/>
    </source>
</evidence>